<dbReference type="PROSITE" id="PS51000">
    <property type="entry name" value="HTH_DEOR_2"/>
    <property type="match status" value="1"/>
</dbReference>
<dbReference type="InterPro" id="IPR013196">
    <property type="entry name" value="HTH_11"/>
</dbReference>
<dbReference type="EMBL" id="JAOQIO010000121">
    <property type="protein sequence ID" value="MCU6797536.1"/>
    <property type="molecule type" value="Genomic_DNA"/>
</dbReference>
<feature type="domain" description="HTH deoR-type" evidence="3">
    <location>
        <begin position="2"/>
        <end position="57"/>
    </location>
</feature>
<evidence type="ECO:0000256" key="1">
    <source>
        <dbReference type="ARBA" id="ARBA00023015"/>
    </source>
</evidence>
<gene>
    <name evidence="4" type="ORF">OB236_35965</name>
</gene>
<dbReference type="PIRSF" id="PIRSF016838">
    <property type="entry name" value="PafC"/>
    <property type="match status" value="1"/>
</dbReference>
<dbReference type="InterPro" id="IPR028349">
    <property type="entry name" value="PafC-like"/>
</dbReference>
<dbReference type="Pfam" id="PF13280">
    <property type="entry name" value="WYL"/>
    <property type="match status" value="1"/>
</dbReference>
<keyword evidence="2" id="KW-0804">Transcription</keyword>
<dbReference type="PANTHER" id="PTHR34580:SF1">
    <property type="entry name" value="PROTEIN PAFC"/>
    <property type="match status" value="1"/>
</dbReference>
<evidence type="ECO:0000313" key="4">
    <source>
        <dbReference type="EMBL" id="MCU6797536.1"/>
    </source>
</evidence>
<evidence type="ECO:0000259" key="3">
    <source>
        <dbReference type="PROSITE" id="PS51000"/>
    </source>
</evidence>
<dbReference type="RefSeq" id="WP_262688306.1">
    <property type="nucleotide sequence ID" value="NZ_JAOQIO010000121.1"/>
</dbReference>
<reference evidence="4 5" key="1">
    <citation type="submission" date="2022-09" db="EMBL/GenBank/DDBJ databases">
        <authorList>
            <person name="Han X.L."/>
            <person name="Wang Q."/>
            <person name="Lu T."/>
        </authorList>
    </citation>
    <scope>NUCLEOTIDE SEQUENCE [LARGE SCALE GENOMIC DNA]</scope>
    <source>
        <strain evidence="4 5">WQ 127069</strain>
    </source>
</reference>
<name>A0ABT2US93_9BACL</name>
<evidence type="ECO:0000256" key="2">
    <source>
        <dbReference type="ARBA" id="ARBA00023163"/>
    </source>
</evidence>
<sequence length="323" mass="37351">MKLERLMAITILLLNRRRVQAQELADRLEVSLRTIYRDLESLSLAGIPIVSYTGTEGGYEIMDSFRMDRQMLSFDDLLALFTALRGLQSTQALNHTHVDRLLDKVGALVSQAEQGRLAERDQVLIDFTPWRNSETERSKYESLQKSVNDKKLIRFTYTDGQGEESERCVEPMGLVLKKYSWYLHAYCLDRMDYRIFKLSRLRDMQVLDESFNRRAMTLTKLNERWGTPQHQQTVDLVLRFTGEAKVSAADRFDENEIERLPDGSLLVRTTFPDGKWIIGFLLHYKTDLIILEPAHIAAEVRKMALDISALYLDSEHAVLNKNG</sequence>
<dbReference type="Gene3D" id="1.10.10.10">
    <property type="entry name" value="Winged helix-like DNA-binding domain superfamily/Winged helix DNA-binding domain"/>
    <property type="match status" value="1"/>
</dbReference>
<keyword evidence="5" id="KW-1185">Reference proteome</keyword>
<dbReference type="InterPro" id="IPR036388">
    <property type="entry name" value="WH-like_DNA-bd_sf"/>
</dbReference>
<evidence type="ECO:0000313" key="5">
    <source>
        <dbReference type="Proteomes" id="UP001652445"/>
    </source>
</evidence>
<organism evidence="4 5">
    <name type="scientific">Paenibacillus baimaensis</name>
    <dbReference type="NCBI Taxonomy" id="2982185"/>
    <lineage>
        <taxon>Bacteria</taxon>
        <taxon>Bacillati</taxon>
        <taxon>Bacillota</taxon>
        <taxon>Bacilli</taxon>
        <taxon>Bacillales</taxon>
        <taxon>Paenibacillaceae</taxon>
        <taxon>Paenibacillus</taxon>
    </lineage>
</organism>
<dbReference type="Pfam" id="PF25583">
    <property type="entry name" value="WCX"/>
    <property type="match status" value="1"/>
</dbReference>
<proteinExistence type="predicted"/>
<dbReference type="InterPro" id="IPR051534">
    <property type="entry name" value="CBASS_pafABC_assoc_protein"/>
</dbReference>
<dbReference type="Pfam" id="PF08279">
    <property type="entry name" value="HTH_11"/>
    <property type="match status" value="1"/>
</dbReference>
<comment type="caution">
    <text evidence="4">The sequence shown here is derived from an EMBL/GenBank/DDBJ whole genome shotgun (WGS) entry which is preliminary data.</text>
</comment>
<dbReference type="InterPro" id="IPR026881">
    <property type="entry name" value="WYL_dom"/>
</dbReference>
<dbReference type="InterPro" id="IPR036390">
    <property type="entry name" value="WH_DNA-bd_sf"/>
</dbReference>
<dbReference type="InterPro" id="IPR001034">
    <property type="entry name" value="DeoR_HTH"/>
</dbReference>
<dbReference type="SUPFAM" id="SSF46785">
    <property type="entry name" value="Winged helix' DNA-binding domain"/>
    <property type="match status" value="1"/>
</dbReference>
<dbReference type="PANTHER" id="PTHR34580">
    <property type="match status" value="1"/>
</dbReference>
<protein>
    <submittedName>
        <fullName evidence="4">YafY family transcriptional regulator</fullName>
    </submittedName>
</protein>
<dbReference type="Proteomes" id="UP001652445">
    <property type="component" value="Unassembled WGS sequence"/>
</dbReference>
<accession>A0ABT2US93</accession>
<dbReference type="InterPro" id="IPR057727">
    <property type="entry name" value="WCX_dom"/>
</dbReference>
<keyword evidence="1" id="KW-0805">Transcription regulation</keyword>
<dbReference type="PROSITE" id="PS52050">
    <property type="entry name" value="WYL"/>
    <property type="match status" value="1"/>
</dbReference>